<dbReference type="InterPro" id="IPR029039">
    <property type="entry name" value="Flavoprotein-like_sf"/>
</dbReference>
<gene>
    <name evidence="3" type="ORF">J2S01_002150</name>
</gene>
<comment type="caution">
    <text evidence="3">The sequence shown here is derived from an EMBL/GenBank/DDBJ whole genome shotgun (WGS) entry which is preliminary data.</text>
</comment>
<proteinExistence type="predicted"/>
<protein>
    <submittedName>
        <fullName evidence="3">Flavodoxin</fullName>
    </submittedName>
</protein>
<evidence type="ECO:0000313" key="3">
    <source>
        <dbReference type="EMBL" id="MDQ0204422.1"/>
    </source>
</evidence>
<reference evidence="3 4" key="1">
    <citation type="submission" date="2023-07" db="EMBL/GenBank/DDBJ databases">
        <title>Genomic Encyclopedia of Type Strains, Phase IV (KMG-IV): sequencing the most valuable type-strain genomes for metagenomic binning, comparative biology and taxonomic classification.</title>
        <authorList>
            <person name="Goeker M."/>
        </authorList>
    </citation>
    <scope>NUCLEOTIDE SEQUENCE [LARGE SCALE GENOMIC DNA]</scope>
    <source>
        <strain evidence="3 4">DSM 16980</strain>
    </source>
</reference>
<sequence length="217" mass="24283">MRLKQKKIYLMIMLGLFLLVSGCGSQTDEKAAAVQQEPVNGTVPEKETASAENSETSNLRGKKILIAYFSHTKHTQQFAQIIQQNTGGDLFEIEPKNPYPTDYDTVVAQAKQEVNSGYTPELKQDIDTNYYDVIFIGTPVWWYTFAPPIRTFLTQHDLSGKVIIPFTTHKGSGLSGIDNKIKELQPDADILAGLAVWDDTAPKESDNIKKWLQGLNF</sequence>
<dbReference type="PANTHER" id="PTHR39201:SF1">
    <property type="entry name" value="FLAVODOXIN-LIKE DOMAIN-CONTAINING PROTEIN"/>
    <property type="match status" value="1"/>
</dbReference>
<keyword evidence="1" id="KW-0732">Signal</keyword>
<accession>A0ABT9Y9D6</accession>
<dbReference type="PROSITE" id="PS51257">
    <property type="entry name" value="PROKAR_LIPOPROTEIN"/>
    <property type="match status" value="1"/>
</dbReference>
<evidence type="ECO:0000256" key="1">
    <source>
        <dbReference type="SAM" id="SignalP"/>
    </source>
</evidence>
<dbReference type="SUPFAM" id="SSF52218">
    <property type="entry name" value="Flavoproteins"/>
    <property type="match status" value="1"/>
</dbReference>
<dbReference type="Pfam" id="PF12682">
    <property type="entry name" value="Flavodoxin_4"/>
    <property type="match status" value="1"/>
</dbReference>
<dbReference type="RefSeq" id="WP_196603906.1">
    <property type="nucleotide sequence ID" value="NZ_CP116940.1"/>
</dbReference>
<dbReference type="EMBL" id="JAUSUE010000016">
    <property type="protein sequence ID" value="MDQ0204422.1"/>
    <property type="molecule type" value="Genomic_DNA"/>
</dbReference>
<keyword evidence="4" id="KW-1185">Reference proteome</keyword>
<evidence type="ECO:0000259" key="2">
    <source>
        <dbReference type="Pfam" id="PF12682"/>
    </source>
</evidence>
<feature type="domain" description="Flavodoxin-like" evidence="2">
    <location>
        <begin position="63"/>
        <end position="213"/>
    </location>
</feature>
<dbReference type="Proteomes" id="UP001239167">
    <property type="component" value="Unassembled WGS sequence"/>
</dbReference>
<feature type="chain" id="PRO_5047100017" evidence="1">
    <location>
        <begin position="26"/>
        <end position="217"/>
    </location>
</feature>
<feature type="signal peptide" evidence="1">
    <location>
        <begin position="1"/>
        <end position="25"/>
    </location>
</feature>
<dbReference type="Gene3D" id="3.40.50.360">
    <property type="match status" value="1"/>
</dbReference>
<dbReference type="PANTHER" id="PTHR39201">
    <property type="entry name" value="EXPORTED PROTEIN-RELATED"/>
    <property type="match status" value="1"/>
</dbReference>
<name>A0ABT9Y9D6_9FIRM</name>
<evidence type="ECO:0000313" key="4">
    <source>
        <dbReference type="Proteomes" id="UP001239167"/>
    </source>
</evidence>
<dbReference type="InterPro" id="IPR008254">
    <property type="entry name" value="Flavodoxin/NO_synth"/>
</dbReference>
<organism evidence="3 4">
    <name type="scientific">Pectinatus haikarae</name>
    <dbReference type="NCBI Taxonomy" id="349096"/>
    <lineage>
        <taxon>Bacteria</taxon>
        <taxon>Bacillati</taxon>
        <taxon>Bacillota</taxon>
        <taxon>Negativicutes</taxon>
        <taxon>Selenomonadales</taxon>
        <taxon>Selenomonadaceae</taxon>
        <taxon>Pectinatus</taxon>
    </lineage>
</organism>